<dbReference type="GO" id="GO:0016758">
    <property type="term" value="F:hexosyltransferase activity"/>
    <property type="evidence" value="ECO:0007669"/>
    <property type="project" value="UniProtKB-ARBA"/>
</dbReference>
<sequence>MLQNKNLSPKVSIVTVVYNNSQELQKTIDSVAGQSYENKEYIIIDGGSNDNTVNVILHNELTVNYWVSEPDRGIYDAMNKGCNAATGDYIIFMNSGDAFFSDDAISKVFSGNKSNADIIYADHWVLGSKRNDGLHKAKPLKSLKYGMICSHQSMFFRRSTLIKYPFSLEYGTAGDYECICRMYKSGVTFYRVENVIVSYYQAGGVSDKKRIQSLCNSYRAYCNNLNFTFDVIVFYLWRISMEIGRLILKWAGK</sequence>
<dbReference type="AlphaFoldDB" id="A0A419AXB1"/>
<protein>
    <submittedName>
        <fullName evidence="2">Glycosyltransferase</fullName>
    </submittedName>
</protein>
<gene>
    <name evidence="2" type="ORF">D5071_09135</name>
</gene>
<dbReference type="SUPFAM" id="SSF53448">
    <property type="entry name" value="Nucleotide-diphospho-sugar transferases"/>
    <property type="match status" value="1"/>
</dbReference>
<accession>A0A419AXB1</accession>
<comment type="caution">
    <text evidence="2">The sequence shown here is derived from an EMBL/GenBank/DDBJ whole genome shotgun (WGS) entry which is preliminary data.</text>
</comment>
<dbReference type="PANTHER" id="PTHR22916">
    <property type="entry name" value="GLYCOSYLTRANSFERASE"/>
    <property type="match status" value="1"/>
</dbReference>
<dbReference type="InterPro" id="IPR029044">
    <property type="entry name" value="Nucleotide-diphossugar_trans"/>
</dbReference>
<dbReference type="InterPro" id="IPR001173">
    <property type="entry name" value="Glyco_trans_2-like"/>
</dbReference>
<name>A0A419AXB1_PECCA</name>
<organism evidence="2 3">
    <name type="scientific">Pectobacterium carotovorum</name>
    <name type="common">Erwinia carotovora</name>
    <dbReference type="NCBI Taxonomy" id="554"/>
    <lineage>
        <taxon>Bacteria</taxon>
        <taxon>Pseudomonadati</taxon>
        <taxon>Pseudomonadota</taxon>
        <taxon>Gammaproteobacteria</taxon>
        <taxon>Enterobacterales</taxon>
        <taxon>Pectobacteriaceae</taxon>
        <taxon>Pectobacterium</taxon>
    </lineage>
</organism>
<dbReference type="Proteomes" id="UP000283655">
    <property type="component" value="Unassembled WGS sequence"/>
</dbReference>
<dbReference type="Gene3D" id="3.90.550.10">
    <property type="entry name" value="Spore Coat Polysaccharide Biosynthesis Protein SpsA, Chain A"/>
    <property type="match status" value="1"/>
</dbReference>
<dbReference type="PANTHER" id="PTHR22916:SF67">
    <property type="entry name" value="COLANIC ACID BIOSYNTHESIS GLYCOSYL TRANSFERASE WCAE-RELATED"/>
    <property type="match status" value="1"/>
</dbReference>
<feature type="domain" description="Glycosyltransferase 2-like" evidence="1">
    <location>
        <begin position="12"/>
        <end position="137"/>
    </location>
</feature>
<reference evidence="2 3" key="1">
    <citation type="submission" date="2018-09" db="EMBL/GenBank/DDBJ databases">
        <title>Phylogenetic diversity of Pectobacterium and Dickeya strains causing blackleg disease of potato in Morocco.</title>
        <authorList>
            <person name="Oulghazi S."/>
            <person name="Moumni M."/>
            <person name="Faure D."/>
        </authorList>
    </citation>
    <scope>NUCLEOTIDE SEQUENCE [LARGE SCALE GENOMIC DNA]</scope>
    <source>
        <strain evidence="2 3">S1.15.11.2D</strain>
    </source>
</reference>
<evidence type="ECO:0000259" key="1">
    <source>
        <dbReference type="Pfam" id="PF00535"/>
    </source>
</evidence>
<evidence type="ECO:0000313" key="3">
    <source>
        <dbReference type="Proteomes" id="UP000283655"/>
    </source>
</evidence>
<proteinExistence type="predicted"/>
<dbReference type="CDD" id="cd06433">
    <property type="entry name" value="GT_2_WfgS_like"/>
    <property type="match status" value="1"/>
</dbReference>
<dbReference type="RefSeq" id="WP_119873517.1">
    <property type="nucleotide sequence ID" value="NZ_QZDH01000018.1"/>
</dbReference>
<evidence type="ECO:0000313" key="2">
    <source>
        <dbReference type="EMBL" id="RJL51964.1"/>
    </source>
</evidence>
<dbReference type="EMBL" id="QZDH01000018">
    <property type="protein sequence ID" value="RJL51964.1"/>
    <property type="molecule type" value="Genomic_DNA"/>
</dbReference>
<dbReference type="Pfam" id="PF00535">
    <property type="entry name" value="Glycos_transf_2"/>
    <property type="match status" value="1"/>
</dbReference>
<keyword evidence="2" id="KW-0808">Transferase</keyword>